<dbReference type="EMBL" id="JARJCN010000040">
    <property type="protein sequence ID" value="KAJ7083618.1"/>
    <property type="molecule type" value="Genomic_DNA"/>
</dbReference>
<dbReference type="InterPro" id="IPR000719">
    <property type="entry name" value="Prot_kinase_dom"/>
</dbReference>
<dbReference type="PROSITE" id="PS00109">
    <property type="entry name" value="PROTEIN_KINASE_TYR"/>
    <property type="match status" value="1"/>
</dbReference>
<feature type="non-terminal residue" evidence="2">
    <location>
        <position position="297"/>
    </location>
</feature>
<gene>
    <name evidence="2" type="ORF">B0H15DRAFT_732686</name>
</gene>
<dbReference type="PANTHER" id="PTHR44329">
    <property type="entry name" value="SERINE/THREONINE-PROTEIN KINASE TNNI3K-RELATED"/>
    <property type="match status" value="1"/>
</dbReference>
<dbReference type="PIRSF" id="PIRSF000654">
    <property type="entry name" value="Integrin-linked_kinase"/>
    <property type="match status" value="1"/>
</dbReference>
<accession>A0AAD6XS45</accession>
<evidence type="ECO:0000259" key="1">
    <source>
        <dbReference type="PROSITE" id="PS50011"/>
    </source>
</evidence>
<dbReference type="AlphaFoldDB" id="A0AAD6XS45"/>
<dbReference type="Pfam" id="PF07714">
    <property type="entry name" value="PK_Tyr_Ser-Thr"/>
    <property type="match status" value="1"/>
</dbReference>
<dbReference type="PROSITE" id="PS50011">
    <property type="entry name" value="PROTEIN_KINASE_DOM"/>
    <property type="match status" value="1"/>
</dbReference>
<feature type="non-terminal residue" evidence="2">
    <location>
        <position position="1"/>
    </location>
</feature>
<proteinExistence type="predicted"/>
<dbReference type="InterPro" id="IPR001245">
    <property type="entry name" value="Ser-Thr/Tyr_kinase_cat_dom"/>
</dbReference>
<dbReference type="InterPro" id="IPR011009">
    <property type="entry name" value="Kinase-like_dom_sf"/>
</dbReference>
<dbReference type="Proteomes" id="UP001222325">
    <property type="component" value="Unassembled WGS sequence"/>
</dbReference>
<protein>
    <submittedName>
        <fullName evidence="2">Kinase-like domain-containing protein</fullName>
    </submittedName>
</protein>
<keyword evidence="2" id="KW-0808">Transferase</keyword>
<dbReference type="InterPro" id="IPR051681">
    <property type="entry name" value="Ser/Thr_Kinases-Pseudokinases"/>
</dbReference>
<comment type="caution">
    <text evidence="2">The sequence shown here is derived from an EMBL/GenBank/DDBJ whole genome shotgun (WGS) entry which is preliminary data.</text>
</comment>
<name>A0AAD6XS45_9AGAR</name>
<reference evidence="2" key="1">
    <citation type="submission" date="2023-03" db="EMBL/GenBank/DDBJ databases">
        <title>Massive genome expansion in bonnet fungi (Mycena s.s.) driven by repeated elements and novel gene families across ecological guilds.</title>
        <authorList>
            <consortium name="Lawrence Berkeley National Laboratory"/>
            <person name="Harder C.B."/>
            <person name="Miyauchi S."/>
            <person name="Viragh M."/>
            <person name="Kuo A."/>
            <person name="Thoen E."/>
            <person name="Andreopoulos B."/>
            <person name="Lu D."/>
            <person name="Skrede I."/>
            <person name="Drula E."/>
            <person name="Henrissat B."/>
            <person name="Morin E."/>
            <person name="Kohler A."/>
            <person name="Barry K."/>
            <person name="LaButti K."/>
            <person name="Morin E."/>
            <person name="Salamov A."/>
            <person name="Lipzen A."/>
            <person name="Mereny Z."/>
            <person name="Hegedus B."/>
            <person name="Baldrian P."/>
            <person name="Stursova M."/>
            <person name="Weitz H."/>
            <person name="Taylor A."/>
            <person name="Grigoriev I.V."/>
            <person name="Nagy L.G."/>
            <person name="Martin F."/>
            <person name="Kauserud H."/>
        </authorList>
    </citation>
    <scope>NUCLEOTIDE SEQUENCE</scope>
    <source>
        <strain evidence="2">CBHHK173m</strain>
    </source>
</reference>
<evidence type="ECO:0000313" key="3">
    <source>
        <dbReference type="Proteomes" id="UP001222325"/>
    </source>
</evidence>
<dbReference type="PANTHER" id="PTHR44329:SF214">
    <property type="entry name" value="PROTEIN KINASE DOMAIN-CONTAINING PROTEIN"/>
    <property type="match status" value="1"/>
</dbReference>
<dbReference type="PRINTS" id="PR00109">
    <property type="entry name" value="TYRKINASE"/>
</dbReference>
<sequence>LNRLIVKLSISCGKYPSSLSLQGVEQMDEHPFDSGGFADIHKAVYQSKPVALKQIRFYQDRTDEQRRKIQEKFCQEALLWKNLDHPFVLPFLGLVPRGGDPQDGTGPTYQLLPSMVCPWMSNGTIMKYLKKFPRTPIDIMVGSCLLEIAQGLQYLHSQCIVHGDIRGTNILVDDDGHPRLADFGLSTYADATVKSSTRTGSTRWMAPELLSPGTEGFRRTFASDVYAFACVCYELYNGGHPFQDIRDDAAALLAVIDGKRPGRLASIPPQTWELIQACWCHEPIKRLTLPSIVEKLE</sequence>
<dbReference type="InterPro" id="IPR008266">
    <property type="entry name" value="Tyr_kinase_AS"/>
</dbReference>
<keyword evidence="3" id="KW-1185">Reference proteome</keyword>
<evidence type="ECO:0000313" key="2">
    <source>
        <dbReference type="EMBL" id="KAJ7083618.1"/>
    </source>
</evidence>
<dbReference type="SUPFAM" id="SSF56112">
    <property type="entry name" value="Protein kinase-like (PK-like)"/>
    <property type="match status" value="1"/>
</dbReference>
<keyword evidence="2" id="KW-0418">Kinase</keyword>
<dbReference type="Gene3D" id="1.10.510.10">
    <property type="entry name" value="Transferase(Phosphotransferase) domain 1"/>
    <property type="match status" value="1"/>
</dbReference>
<organism evidence="2 3">
    <name type="scientific">Mycena belliarum</name>
    <dbReference type="NCBI Taxonomy" id="1033014"/>
    <lineage>
        <taxon>Eukaryota</taxon>
        <taxon>Fungi</taxon>
        <taxon>Dikarya</taxon>
        <taxon>Basidiomycota</taxon>
        <taxon>Agaricomycotina</taxon>
        <taxon>Agaricomycetes</taxon>
        <taxon>Agaricomycetidae</taxon>
        <taxon>Agaricales</taxon>
        <taxon>Marasmiineae</taxon>
        <taxon>Mycenaceae</taxon>
        <taxon>Mycena</taxon>
    </lineage>
</organism>
<feature type="domain" description="Protein kinase" evidence="1">
    <location>
        <begin position="26"/>
        <end position="297"/>
    </location>
</feature>
<dbReference type="GO" id="GO:0005524">
    <property type="term" value="F:ATP binding"/>
    <property type="evidence" value="ECO:0007669"/>
    <property type="project" value="InterPro"/>
</dbReference>
<dbReference type="GO" id="GO:0004674">
    <property type="term" value="F:protein serine/threonine kinase activity"/>
    <property type="evidence" value="ECO:0007669"/>
    <property type="project" value="TreeGrafter"/>
</dbReference>